<feature type="compositionally biased region" description="Low complexity" evidence="1">
    <location>
        <begin position="101"/>
        <end position="149"/>
    </location>
</feature>
<evidence type="ECO:0000256" key="2">
    <source>
        <dbReference type="SAM" id="SignalP"/>
    </source>
</evidence>
<dbReference type="RefSeq" id="XP_011499771.1">
    <property type="nucleotide sequence ID" value="XM_011501469.1"/>
</dbReference>
<proteinExistence type="predicted"/>
<accession>A0AAJ7DXA1</accession>
<dbReference type="Proteomes" id="UP000695007">
    <property type="component" value="Unplaced"/>
</dbReference>
<organism evidence="3 4">
    <name type="scientific">Ceratosolen solmsi marchali</name>
    <dbReference type="NCBI Taxonomy" id="326594"/>
    <lineage>
        <taxon>Eukaryota</taxon>
        <taxon>Metazoa</taxon>
        <taxon>Ecdysozoa</taxon>
        <taxon>Arthropoda</taxon>
        <taxon>Hexapoda</taxon>
        <taxon>Insecta</taxon>
        <taxon>Pterygota</taxon>
        <taxon>Neoptera</taxon>
        <taxon>Endopterygota</taxon>
        <taxon>Hymenoptera</taxon>
        <taxon>Apocrita</taxon>
        <taxon>Proctotrupomorpha</taxon>
        <taxon>Chalcidoidea</taxon>
        <taxon>Agaonidae</taxon>
        <taxon>Agaoninae</taxon>
        <taxon>Ceratosolen</taxon>
    </lineage>
</organism>
<name>A0AAJ7DXA1_9HYME</name>
<keyword evidence="3" id="KW-1185">Reference proteome</keyword>
<dbReference type="GeneID" id="105363718"/>
<feature type="region of interest" description="Disordered" evidence="1">
    <location>
        <begin position="101"/>
        <end position="160"/>
    </location>
</feature>
<keyword evidence="2" id="KW-0732">Signal</keyword>
<feature type="chain" id="PRO_5042615579" evidence="2">
    <location>
        <begin position="19"/>
        <end position="193"/>
    </location>
</feature>
<evidence type="ECO:0000313" key="4">
    <source>
        <dbReference type="RefSeq" id="XP_011499771.1"/>
    </source>
</evidence>
<reference evidence="4" key="1">
    <citation type="submission" date="2025-08" db="UniProtKB">
        <authorList>
            <consortium name="RefSeq"/>
        </authorList>
    </citation>
    <scope>IDENTIFICATION</scope>
</reference>
<feature type="signal peptide" evidence="2">
    <location>
        <begin position="1"/>
        <end position="18"/>
    </location>
</feature>
<dbReference type="AlphaFoldDB" id="A0AAJ7DXA1"/>
<gene>
    <name evidence="4" type="primary">LOC105363718</name>
</gene>
<protein>
    <submittedName>
        <fullName evidence="4">Platelet glycoprotein Ib alpha chain-like</fullName>
    </submittedName>
</protein>
<evidence type="ECO:0000256" key="1">
    <source>
        <dbReference type="SAM" id="MobiDB-lite"/>
    </source>
</evidence>
<dbReference type="KEGG" id="csol:105363718"/>
<evidence type="ECO:0000313" key="3">
    <source>
        <dbReference type="Proteomes" id="UP000695007"/>
    </source>
</evidence>
<sequence length="193" mass="21471">MTWKILSVLALVAYAVHAYPFDKNKVDKFRNPGHLKDLPIIEDGSQFEKENNNYEKPIYLMGRRSRMIITKLKPTTMTVHNTNMIMTTNGITTTPAITQTPAATTTPKTTQETTLKPMTEGTTLKPTTQETTTTQKTTTTKETTTQEITEATEETRTTEENTTNVVSTTEAQNESSFSVSTVYMTSATTTVLS</sequence>